<keyword evidence="5" id="KW-0862">Zinc</keyword>
<evidence type="ECO:0000313" key="9">
    <source>
        <dbReference type="Proteomes" id="UP000677812"/>
    </source>
</evidence>
<keyword evidence="6" id="KW-0406">Ion transport</keyword>
<keyword evidence="3" id="KW-0547">Nucleotide-binding</keyword>
<evidence type="ECO:0000256" key="4">
    <source>
        <dbReference type="ARBA" id="ARBA00022840"/>
    </source>
</evidence>
<dbReference type="GO" id="GO:0005524">
    <property type="term" value="F:ATP binding"/>
    <property type="evidence" value="ECO:0007669"/>
    <property type="project" value="UniProtKB-KW"/>
</dbReference>
<evidence type="ECO:0000313" key="8">
    <source>
        <dbReference type="EMBL" id="MBR0559869.1"/>
    </source>
</evidence>
<dbReference type="InterPro" id="IPR003593">
    <property type="entry name" value="AAA+_ATPase"/>
</dbReference>
<reference evidence="8 9" key="1">
    <citation type="submission" date="2021-04" db="EMBL/GenBank/DDBJ databases">
        <title>The complete genome sequence of Neokomagataea sp. TBRC 2177.</title>
        <authorList>
            <person name="Charoenyingcharoen P."/>
            <person name="Yukphan P."/>
        </authorList>
    </citation>
    <scope>NUCLEOTIDE SEQUENCE [LARGE SCALE GENOMIC DNA]</scope>
    <source>
        <strain evidence="8 9">TBRC 2177</strain>
    </source>
</reference>
<accession>A0ABS5E7I6</accession>
<dbReference type="EMBL" id="JAGRQH010000004">
    <property type="protein sequence ID" value="MBR0559869.1"/>
    <property type="molecule type" value="Genomic_DNA"/>
</dbReference>
<sequence>MQPTSKTMPVLSLRDVTLAHGAHVLVRSCSCDVPLSGMTLLSGRNGAGKSTFLQALLGVVRPVHGDLLLDGTPVEQVKARFGYMPQGRSEMPGRTEGALAIPALAHIRAALYGQRWGMWPSFRKEQEALDSLLARVGIPNGRQSYVHRPLGQLSGGERQRVALAQALAPLRHVEQAVLLLDEPLAALDAPGRDALLALLADLTASGTAVVLTSHEMAGLVGMTSRNVTLMEETLHVCV</sequence>
<protein>
    <submittedName>
        <fullName evidence="8">ATP-binding cassette domain-containing protein</fullName>
    </submittedName>
</protein>
<dbReference type="SMART" id="SM00382">
    <property type="entry name" value="AAA"/>
    <property type="match status" value="1"/>
</dbReference>
<keyword evidence="4 8" id="KW-0067">ATP-binding</keyword>
<dbReference type="InterPro" id="IPR017871">
    <property type="entry name" value="ABC_transporter-like_CS"/>
</dbReference>
<feature type="domain" description="ABC transporter" evidence="7">
    <location>
        <begin position="11"/>
        <end position="238"/>
    </location>
</feature>
<comment type="similarity">
    <text evidence="1">Belongs to the ABC transporter superfamily.</text>
</comment>
<evidence type="ECO:0000256" key="2">
    <source>
        <dbReference type="ARBA" id="ARBA00022448"/>
    </source>
</evidence>
<dbReference type="Gene3D" id="3.40.50.300">
    <property type="entry name" value="P-loop containing nucleotide triphosphate hydrolases"/>
    <property type="match status" value="1"/>
</dbReference>
<dbReference type="PROSITE" id="PS50893">
    <property type="entry name" value="ABC_TRANSPORTER_2"/>
    <property type="match status" value="1"/>
</dbReference>
<evidence type="ECO:0000256" key="5">
    <source>
        <dbReference type="ARBA" id="ARBA00022906"/>
    </source>
</evidence>
<keyword evidence="5" id="KW-0864">Zinc transport</keyword>
<dbReference type="Pfam" id="PF00005">
    <property type="entry name" value="ABC_tran"/>
    <property type="match status" value="1"/>
</dbReference>
<gene>
    <name evidence="8" type="ORF">KB213_07365</name>
</gene>
<evidence type="ECO:0000259" key="7">
    <source>
        <dbReference type="PROSITE" id="PS50893"/>
    </source>
</evidence>
<dbReference type="PROSITE" id="PS00211">
    <property type="entry name" value="ABC_TRANSPORTER_1"/>
    <property type="match status" value="1"/>
</dbReference>
<comment type="caution">
    <text evidence="8">The sequence shown here is derived from an EMBL/GenBank/DDBJ whole genome shotgun (WGS) entry which is preliminary data.</text>
</comment>
<evidence type="ECO:0000256" key="6">
    <source>
        <dbReference type="ARBA" id="ARBA00023065"/>
    </source>
</evidence>
<evidence type="ECO:0000256" key="3">
    <source>
        <dbReference type="ARBA" id="ARBA00022741"/>
    </source>
</evidence>
<dbReference type="InterPro" id="IPR003439">
    <property type="entry name" value="ABC_transporter-like_ATP-bd"/>
</dbReference>
<name>A0ABS5E7I6_9PROT</name>
<dbReference type="SUPFAM" id="SSF52540">
    <property type="entry name" value="P-loop containing nucleoside triphosphate hydrolases"/>
    <property type="match status" value="1"/>
</dbReference>
<organism evidence="8 9">
    <name type="scientific">Neokomagataea anthophila</name>
    <dbReference type="NCBI Taxonomy" id="2826925"/>
    <lineage>
        <taxon>Bacteria</taxon>
        <taxon>Pseudomonadati</taxon>
        <taxon>Pseudomonadota</taxon>
        <taxon>Alphaproteobacteria</taxon>
        <taxon>Acetobacterales</taxon>
        <taxon>Acetobacteraceae</taxon>
        <taxon>Neokomagataea</taxon>
    </lineage>
</organism>
<evidence type="ECO:0000256" key="1">
    <source>
        <dbReference type="ARBA" id="ARBA00005417"/>
    </source>
</evidence>
<keyword evidence="2" id="KW-0813">Transport</keyword>
<dbReference type="InterPro" id="IPR050153">
    <property type="entry name" value="Metal_Ion_Import_ABC"/>
</dbReference>
<dbReference type="PANTHER" id="PTHR42734">
    <property type="entry name" value="METAL TRANSPORT SYSTEM ATP-BINDING PROTEIN TM_0124-RELATED"/>
    <property type="match status" value="1"/>
</dbReference>
<dbReference type="PANTHER" id="PTHR42734:SF5">
    <property type="entry name" value="IRON TRANSPORT SYSTEM ATP-BINDING PROTEIN HI_0361-RELATED"/>
    <property type="match status" value="1"/>
</dbReference>
<dbReference type="RefSeq" id="WP_211681767.1">
    <property type="nucleotide sequence ID" value="NZ_JAGRQH010000004.1"/>
</dbReference>
<keyword evidence="9" id="KW-1185">Reference proteome</keyword>
<proteinExistence type="inferred from homology"/>
<dbReference type="InterPro" id="IPR027417">
    <property type="entry name" value="P-loop_NTPase"/>
</dbReference>
<dbReference type="Proteomes" id="UP000677812">
    <property type="component" value="Unassembled WGS sequence"/>
</dbReference>